<evidence type="ECO:0000256" key="3">
    <source>
        <dbReference type="ARBA" id="ARBA00022516"/>
    </source>
</evidence>
<keyword evidence="6 11" id="KW-0256">Endoplasmic reticulum</keyword>
<dbReference type="EMBL" id="JAWJWE010000036">
    <property type="protein sequence ID" value="KAK6628372.1"/>
    <property type="molecule type" value="Genomic_DNA"/>
</dbReference>
<dbReference type="GO" id="GO:0004144">
    <property type="term" value="F:diacylglycerol O-acyltransferase activity"/>
    <property type="evidence" value="ECO:0007669"/>
    <property type="project" value="TreeGrafter"/>
</dbReference>
<organism evidence="12 13">
    <name type="scientific">Polyplax serrata</name>
    <name type="common">Common mouse louse</name>
    <dbReference type="NCBI Taxonomy" id="468196"/>
    <lineage>
        <taxon>Eukaryota</taxon>
        <taxon>Metazoa</taxon>
        <taxon>Ecdysozoa</taxon>
        <taxon>Arthropoda</taxon>
        <taxon>Hexapoda</taxon>
        <taxon>Insecta</taxon>
        <taxon>Pterygota</taxon>
        <taxon>Neoptera</taxon>
        <taxon>Paraneoptera</taxon>
        <taxon>Psocodea</taxon>
        <taxon>Troctomorpha</taxon>
        <taxon>Phthiraptera</taxon>
        <taxon>Anoplura</taxon>
        <taxon>Polyplacidae</taxon>
        <taxon>Polyplax</taxon>
    </lineage>
</organism>
<evidence type="ECO:0000313" key="13">
    <source>
        <dbReference type="Proteomes" id="UP001372834"/>
    </source>
</evidence>
<comment type="subcellular location">
    <subcellularLocation>
        <location evidence="1 11">Endoplasmic reticulum membrane</location>
        <topology evidence="1 11">Multi-pass membrane protein</topology>
    </subcellularLocation>
</comment>
<evidence type="ECO:0000256" key="10">
    <source>
        <dbReference type="ARBA" id="ARBA00023315"/>
    </source>
</evidence>
<reference evidence="12 13" key="1">
    <citation type="submission" date="2023-10" db="EMBL/GenBank/DDBJ databases">
        <title>Genomes of two closely related lineages of the louse Polyplax serrata with different host specificities.</title>
        <authorList>
            <person name="Martinu J."/>
            <person name="Tarabai H."/>
            <person name="Stefka J."/>
            <person name="Hypsa V."/>
        </authorList>
    </citation>
    <scope>NUCLEOTIDE SEQUENCE [LARGE SCALE GENOMIC DNA]</scope>
    <source>
        <strain evidence="12">HR10_N</strain>
    </source>
</reference>
<dbReference type="Proteomes" id="UP001372834">
    <property type="component" value="Unassembled WGS sequence"/>
</dbReference>
<dbReference type="AlphaFoldDB" id="A0AAN8S4K8"/>
<feature type="transmembrane region" description="Helical" evidence="11">
    <location>
        <begin position="77"/>
        <end position="96"/>
    </location>
</feature>
<evidence type="ECO:0000256" key="9">
    <source>
        <dbReference type="ARBA" id="ARBA00023136"/>
    </source>
</evidence>
<keyword evidence="10" id="KW-0012">Acyltransferase</keyword>
<gene>
    <name evidence="12" type="ORF">RUM43_002184</name>
</gene>
<evidence type="ECO:0000256" key="5">
    <source>
        <dbReference type="ARBA" id="ARBA00022692"/>
    </source>
</evidence>
<keyword evidence="3" id="KW-0444">Lipid biosynthesis</keyword>
<dbReference type="InterPro" id="IPR007130">
    <property type="entry name" value="DAGAT"/>
</dbReference>
<dbReference type="PANTHER" id="PTHR12317:SF79">
    <property type="entry name" value="ACYLTRANSFERASE"/>
    <property type="match status" value="1"/>
</dbReference>
<evidence type="ECO:0000256" key="1">
    <source>
        <dbReference type="ARBA" id="ARBA00004477"/>
    </source>
</evidence>
<proteinExistence type="inferred from homology"/>
<evidence type="ECO:0000256" key="7">
    <source>
        <dbReference type="ARBA" id="ARBA00022989"/>
    </source>
</evidence>
<dbReference type="PANTHER" id="PTHR12317">
    <property type="entry name" value="DIACYLGLYCEROL O-ACYLTRANSFERASE"/>
    <property type="match status" value="1"/>
</dbReference>
<keyword evidence="7 11" id="KW-1133">Transmembrane helix</keyword>
<sequence>MSCGPILWLCLIFLLFNFIWARYLFVGYLMWLYYDKDSCEQGGRRRKWIRGMKLFGHVRDYFPVQLMKKIELPPDKNYLFAVFPHGIISLSAFITFGTDALKFEETFKGIKPHLCTLKINFRVPVLRELALACGAVAASRKSLNWILGNPKKGNCAILIVGGAAESLYTETGTYKLCLKNRKGFCRVALQNSSPLVPVFSFGEIEILKQVLPAKHPWLAAFQTWFKKLTGIAPVVFFGKGIFGDYVGIMPRQCPMTVVVGKPIPVKKMENPTEEQVENLHKQFIDAIIELFNSEKHKYLEEPDTDLIIA</sequence>
<evidence type="ECO:0000256" key="6">
    <source>
        <dbReference type="ARBA" id="ARBA00022824"/>
    </source>
</evidence>
<keyword evidence="8" id="KW-0443">Lipid metabolism</keyword>
<dbReference type="GO" id="GO:0019432">
    <property type="term" value="P:triglyceride biosynthetic process"/>
    <property type="evidence" value="ECO:0007669"/>
    <property type="project" value="TreeGrafter"/>
</dbReference>
<feature type="transmembrane region" description="Helical" evidence="11">
    <location>
        <begin position="6"/>
        <end position="34"/>
    </location>
</feature>
<keyword evidence="4 11" id="KW-0808">Transferase</keyword>
<evidence type="ECO:0000256" key="8">
    <source>
        <dbReference type="ARBA" id="ARBA00023098"/>
    </source>
</evidence>
<evidence type="ECO:0000313" key="12">
    <source>
        <dbReference type="EMBL" id="KAK6628372.1"/>
    </source>
</evidence>
<name>A0AAN8S4K8_POLSC</name>
<evidence type="ECO:0000256" key="2">
    <source>
        <dbReference type="ARBA" id="ARBA00005420"/>
    </source>
</evidence>
<comment type="caution">
    <text evidence="12">The sequence shown here is derived from an EMBL/GenBank/DDBJ whole genome shotgun (WGS) entry which is preliminary data.</text>
</comment>
<dbReference type="CDD" id="cd07987">
    <property type="entry name" value="LPLAT_MGAT-like"/>
    <property type="match status" value="1"/>
</dbReference>
<evidence type="ECO:0000256" key="11">
    <source>
        <dbReference type="RuleBase" id="RU367023"/>
    </source>
</evidence>
<keyword evidence="9 11" id="KW-0472">Membrane</keyword>
<keyword evidence="5 11" id="KW-0812">Transmembrane</keyword>
<protein>
    <recommendedName>
        <fullName evidence="11">Acyltransferase</fullName>
        <ecNumber evidence="11">2.3.1.-</ecNumber>
    </recommendedName>
</protein>
<dbReference type="GO" id="GO:0005789">
    <property type="term" value="C:endoplasmic reticulum membrane"/>
    <property type="evidence" value="ECO:0007669"/>
    <property type="project" value="UniProtKB-SubCell"/>
</dbReference>
<dbReference type="EC" id="2.3.1.-" evidence="11"/>
<dbReference type="Pfam" id="PF03982">
    <property type="entry name" value="DAGAT"/>
    <property type="match status" value="1"/>
</dbReference>
<evidence type="ECO:0000256" key="4">
    <source>
        <dbReference type="ARBA" id="ARBA00022679"/>
    </source>
</evidence>
<accession>A0AAN8S4K8</accession>
<comment type="similarity">
    <text evidence="2 11">Belongs to the diacylglycerol acyltransferase family.</text>
</comment>